<evidence type="ECO:0000313" key="2">
    <source>
        <dbReference type="Proteomes" id="UP000178812"/>
    </source>
</evidence>
<accession>A0A1F7WSS9</accession>
<reference evidence="1 2" key="1">
    <citation type="journal article" date="2016" name="Nat. Commun.">
        <title>Thousands of microbial genomes shed light on interconnected biogeochemical processes in an aquifer system.</title>
        <authorList>
            <person name="Anantharaman K."/>
            <person name="Brown C.T."/>
            <person name="Hug L.A."/>
            <person name="Sharon I."/>
            <person name="Castelle C.J."/>
            <person name="Probst A.J."/>
            <person name="Thomas B.C."/>
            <person name="Singh A."/>
            <person name="Wilkins M.J."/>
            <person name="Karaoz U."/>
            <person name="Brodie E.L."/>
            <person name="Williams K.H."/>
            <person name="Hubbard S.S."/>
            <person name="Banfield J.F."/>
        </authorList>
    </citation>
    <scope>NUCLEOTIDE SEQUENCE [LARGE SCALE GENOMIC DNA]</scope>
</reference>
<dbReference type="Proteomes" id="UP000178812">
    <property type="component" value="Unassembled WGS sequence"/>
</dbReference>
<organism evidence="1 2">
    <name type="scientific">Candidatus Woesebacteria bacterium GWB1_43_5</name>
    <dbReference type="NCBI Taxonomy" id="1802474"/>
    <lineage>
        <taxon>Bacteria</taxon>
        <taxon>Candidatus Woeseibacteriota</taxon>
    </lineage>
</organism>
<dbReference type="AlphaFoldDB" id="A0A1F7WSS9"/>
<dbReference type="EMBL" id="MGFM01000014">
    <property type="protein sequence ID" value="OGM05894.1"/>
    <property type="molecule type" value="Genomic_DNA"/>
</dbReference>
<dbReference type="Gene3D" id="6.10.250.2650">
    <property type="match status" value="1"/>
</dbReference>
<name>A0A1F7WSS9_9BACT</name>
<evidence type="ECO:0000313" key="1">
    <source>
        <dbReference type="EMBL" id="OGM05894.1"/>
    </source>
</evidence>
<proteinExistence type="predicted"/>
<comment type="caution">
    <text evidence="1">The sequence shown here is derived from an EMBL/GenBank/DDBJ whole genome shotgun (WGS) entry which is preliminary data.</text>
</comment>
<protein>
    <recommendedName>
        <fullName evidence="3">Bacterial toxin RNase RnlA/LsoA DBD domain-containing protein</fullName>
    </recommendedName>
</protein>
<sequence>MLLVGDLKQKVWWEYLEADLQGLLVESQLLVQKVGLWEERFHDYSFVVFPASKAYEGFLKKLFLDLGFITKDDYYGKRFRIGKVLNPQLEAYLRKKESVYDRIVNFCGGTKLADKLWETWRVCRNLVFHWFPDEKRVITFEEARSRVENVIEAIDEAYKECRLK</sequence>
<gene>
    <name evidence="1" type="ORF">A2125_00010</name>
</gene>
<evidence type="ECO:0008006" key="3">
    <source>
        <dbReference type="Google" id="ProtNLM"/>
    </source>
</evidence>